<evidence type="ECO:0000259" key="5">
    <source>
        <dbReference type="Pfam" id="PF01593"/>
    </source>
</evidence>
<reference evidence="6 7" key="1">
    <citation type="submission" date="2016-10" db="EMBL/GenBank/DDBJ databases">
        <authorList>
            <person name="de Groot N.N."/>
        </authorList>
    </citation>
    <scope>NUCLEOTIDE SEQUENCE [LARGE SCALE GENOMIC DNA]</scope>
    <source>
        <strain evidence="6 7">CGMCC 4.6533</strain>
    </source>
</reference>
<evidence type="ECO:0000313" key="7">
    <source>
        <dbReference type="Proteomes" id="UP000199202"/>
    </source>
</evidence>
<gene>
    <name evidence="6" type="ORF">SAMN05421869_106328</name>
</gene>
<feature type="compositionally biased region" description="Polar residues" evidence="4">
    <location>
        <begin position="322"/>
        <end position="332"/>
    </location>
</feature>
<protein>
    <recommendedName>
        <fullName evidence="3">Pyridine nucleotide-disulfide oxidoreductase domain-containing protein 2</fullName>
    </recommendedName>
</protein>
<accession>A0A1G8M7J6</accession>
<organism evidence="6 7">
    <name type="scientific">Nonomuraea jiangxiensis</name>
    <dbReference type="NCBI Taxonomy" id="633440"/>
    <lineage>
        <taxon>Bacteria</taxon>
        <taxon>Bacillati</taxon>
        <taxon>Actinomycetota</taxon>
        <taxon>Actinomycetes</taxon>
        <taxon>Streptosporangiales</taxon>
        <taxon>Streptosporangiaceae</taxon>
        <taxon>Nonomuraea</taxon>
    </lineage>
</organism>
<dbReference type="AlphaFoldDB" id="A0A1G8M7J6"/>
<name>A0A1G8M7J6_9ACTN</name>
<feature type="domain" description="Amine oxidase" evidence="5">
    <location>
        <begin position="14"/>
        <end position="288"/>
    </location>
</feature>
<dbReference type="STRING" id="633440.SAMN05421869_106328"/>
<dbReference type="Pfam" id="PF01593">
    <property type="entry name" value="Amino_oxidase"/>
    <property type="match status" value="1"/>
</dbReference>
<dbReference type="PANTHER" id="PTHR10668:SF105">
    <property type="entry name" value="DEHYDROGENASE-RELATED"/>
    <property type="match status" value="1"/>
</dbReference>
<sequence>MTYDVLIVGAGHNGLIAGVRLAKAGWSVLILEKEPRPGGAVLSEELTLPGFVHDVFSTNQNLLLGSPFYAEHASALAKHGLKYAVGGKPYANAFPDGTALGVDQDLERTLASLRERDPADADGWLRLQELYDLFSPTLFSLYTAPVPSAAMTSALAKAARRLRPRGLTRLAQLLASSTRELGDAFFTTPAAKAMVACWGMHLDFGPDVAGGAMFPFLEIFTDQRQGMSIVEGGASRMVEALVGLLKQYGGELRVGAEVRQITTSGDTARQVVLADGERITARRAIIANTTPTALFGRCHRAAHPGLPRPQPARGPQSRPRRSSTLLTAVQAR</sequence>
<dbReference type="PANTHER" id="PTHR10668">
    <property type="entry name" value="PHYTOENE DEHYDROGENASE"/>
    <property type="match status" value="1"/>
</dbReference>
<feature type="region of interest" description="Disordered" evidence="4">
    <location>
        <begin position="302"/>
        <end position="332"/>
    </location>
</feature>
<dbReference type="EMBL" id="FNDJ01000006">
    <property type="protein sequence ID" value="SDI63894.1"/>
    <property type="molecule type" value="Genomic_DNA"/>
</dbReference>
<comment type="function">
    <text evidence="1">Probable oxidoreductase that may play a role as regulator of mitochondrial function.</text>
</comment>
<dbReference type="InterPro" id="IPR036188">
    <property type="entry name" value="FAD/NAD-bd_sf"/>
</dbReference>
<dbReference type="InterPro" id="IPR002937">
    <property type="entry name" value="Amino_oxidase"/>
</dbReference>
<dbReference type="GO" id="GO:0016491">
    <property type="term" value="F:oxidoreductase activity"/>
    <property type="evidence" value="ECO:0007669"/>
    <property type="project" value="InterPro"/>
</dbReference>
<evidence type="ECO:0000256" key="3">
    <source>
        <dbReference type="ARBA" id="ARBA00040298"/>
    </source>
</evidence>
<comment type="subunit">
    <text evidence="2">Interacts with COX5B; this interaction may contribute to localize PYROXD2 to the inner face of the inner mitochondrial membrane.</text>
</comment>
<keyword evidence="7" id="KW-1185">Reference proteome</keyword>
<proteinExistence type="predicted"/>
<evidence type="ECO:0000313" key="6">
    <source>
        <dbReference type="EMBL" id="SDI63894.1"/>
    </source>
</evidence>
<evidence type="ECO:0000256" key="4">
    <source>
        <dbReference type="SAM" id="MobiDB-lite"/>
    </source>
</evidence>
<dbReference type="Proteomes" id="UP000199202">
    <property type="component" value="Unassembled WGS sequence"/>
</dbReference>
<evidence type="ECO:0000256" key="2">
    <source>
        <dbReference type="ARBA" id="ARBA00038825"/>
    </source>
</evidence>
<evidence type="ECO:0000256" key="1">
    <source>
        <dbReference type="ARBA" id="ARBA00037217"/>
    </source>
</evidence>
<dbReference type="Gene3D" id="3.50.50.60">
    <property type="entry name" value="FAD/NAD(P)-binding domain"/>
    <property type="match status" value="2"/>
</dbReference>
<dbReference type="SUPFAM" id="SSF51905">
    <property type="entry name" value="FAD/NAD(P)-binding domain"/>
    <property type="match status" value="1"/>
</dbReference>
<dbReference type="RefSeq" id="WP_090931796.1">
    <property type="nucleotide sequence ID" value="NZ_FNDJ01000006.1"/>
</dbReference>